<accession>A0A8K0HNR9</accession>
<organism evidence="2 3">
    <name type="scientific">Rhamnella rubrinervis</name>
    <dbReference type="NCBI Taxonomy" id="2594499"/>
    <lineage>
        <taxon>Eukaryota</taxon>
        <taxon>Viridiplantae</taxon>
        <taxon>Streptophyta</taxon>
        <taxon>Embryophyta</taxon>
        <taxon>Tracheophyta</taxon>
        <taxon>Spermatophyta</taxon>
        <taxon>Magnoliopsida</taxon>
        <taxon>eudicotyledons</taxon>
        <taxon>Gunneridae</taxon>
        <taxon>Pentapetalae</taxon>
        <taxon>rosids</taxon>
        <taxon>fabids</taxon>
        <taxon>Rosales</taxon>
        <taxon>Rhamnaceae</taxon>
        <taxon>rhamnoid group</taxon>
        <taxon>Rhamneae</taxon>
        <taxon>Rhamnella</taxon>
    </lineage>
</organism>
<name>A0A8K0HNR9_9ROSA</name>
<feature type="region of interest" description="Disordered" evidence="1">
    <location>
        <begin position="1"/>
        <end position="40"/>
    </location>
</feature>
<reference evidence="2" key="1">
    <citation type="submission" date="2020-03" db="EMBL/GenBank/DDBJ databases">
        <title>A high-quality chromosome-level genome assembly of a woody plant with both climbing and erect habits, Rhamnella rubrinervis.</title>
        <authorList>
            <person name="Lu Z."/>
            <person name="Yang Y."/>
            <person name="Zhu X."/>
            <person name="Sun Y."/>
        </authorList>
    </citation>
    <scope>NUCLEOTIDE SEQUENCE</scope>
    <source>
        <strain evidence="2">BYM</strain>
        <tissue evidence="2">Leaf</tissue>
    </source>
</reference>
<evidence type="ECO:0000313" key="3">
    <source>
        <dbReference type="Proteomes" id="UP000796880"/>
    </source>
</evidence>
<comment type="caution">
    <text evidence="2">The sequence shown here is derived from an EMBL/GenBank/DDBJ whole genome shotgun (WGS) entry which is preliminary data.</text>
</comment>
<dbReference type="EMBL" id="VOIH02000001">
    <property type="protein sequence ID" value="KAF3455876.1"/>
    <property type="molecule type" value="Genomic_DNA"/>
</dbReference>
<keyword evidence="3" id="KW-1185">Reference proteome</keyword>
<dbReference type="AlphaFoldDB" id="A0A8K0HNR9"/>
<dbReference type="Proteomes" id="UP000796880">
    <property type="component" value="Unassembled WGS sequence"/>
</dbReference>
<protein>
    <submittedName>
        <fullName evidence="2">Uncharacterized protein</fullName>
    </submittedName>
</protein>
<sequence length="118" mass="13031">MASERRQTLSSMVVMPDQQEEEVTPIPGHIVGPSTAGSGAIDNDNRFEQLLAQMEDAKEKICPDKGVVPWERTRRKVKRETHAVGRTSITEERTGLVPEEIQGITNQVGNLIPQTNAP</sequence>
<evidence type="ECO:0000313" key="2">
    <source>
        <dbReference type="EMBL" id="KAF3455876.1"/>
    </source>
</evidence>
<evidence type="ECO:0000256" key="1">
    <source>
        <dbReference type="SAM" id="MobiDB-lite"/>
    </source>
</evidence>
<gene>
    <name evidence="2" type="ORF">FNV43_RR00518</name>
</gene>
<proteinExistence type="predicted"/>